<reference evidence="3 4" key="1">
    <citation type="submission" date="2019-02" db="EMBL/GenBank/DDBJ databases">
        <title>Genome sequencing of Clostridium botulinum clinical isolates.</title>
        <authorList>
            <person name="Brunt J."/>
            <person name="Van Vliet A.H.M."/>
            <person name="Stringer S.C."/>
            <person name="Grant K.A."/>
            <person name="Carter A.C."/>
            <person name="Peck M.W."/>
        </authorList>
    </citation>
    <scope>NUCLEOTIDE SEQUENCE [LARGE SCALE GENOMIC DNA]</scope>
    <source>
        <strain evidence="3 4">H113700579</strain>
    </source>
</reference>
<dbReference type="AlphaFoldDB" id="A0A6M0SU50"/>
<dbReference type="EMBL" id="SGKU01000097">
    <property type="protein sequence ID" value="NFA44538.1"/>
    <property type="molecule type" value="Genomic_DNA"/>
</dbReference>
<evidence type="ECO:0000259" key="2">
    <source>
        <dbReference type="Pfam" id="PF06605"/>
    </source>
</evidence>
<dbReference type="InterPro" id="IPR007119">
    <property type="entry name" value="Phage_tail_spike_N"/>
</dbReference>
<organism evidence="3 4">
    <name type="scientific">Clostridium botulinum</name>
    <dbReference type="NCBI Taxonomy" id="1491"/>
    <lineage>
        <taxon>Bacteria</taxon>
        <taxon>Bacillati</taxon>
        <taxon>Bacillota</taxon>
        <taxon>Clostridia</taxon>
        <taxon>Eubacteriales</taxon>
        <taxon>Clostridiaceae</taxon>
        <taxon>Clostridium</taxon>
    </lineage>
</organism>
<dbReference type="Proteomes" id="UP000472355">
    <property type="component" value="Unassembled WGS sequence"/>
</dbReference>
<sequence length="581" mass="65641">MINLYEENESNFKHNAYVLNEALKVETEEEINKGFNTNIFYPVNDNKNISSMLVPGAIVKIPTWDKRENQLFVIRRSKPSLDNMNIDIFAQHILSTRLDNNVVLDTNIIDKTRKQAVAQILNSTINKHKFTTSNKDTNITTNNLRIVRYSALDALIGDKDNTVVNRYGGELEFNNFEVNIVDFIGEDKGINVIYAKNIIGATMTLEDTDLITEIVPIGRGGLMLPEKSIKSSNFNSNNPFTRIVEFSNIGVVEAETDSEGNITNADEVYTEEQAIKKLRQACLDKFNKEHVNQVNFNLNLDFVELADCISFEDNDYSNIDSRVAIGDIINVNIKPFGIVEKGRVYKIRRDAITGKLLGCEVGYKIRSLTDTINSNNNKIEETKNELSKKTNNLKLTMEKKDDAIELSVKNEKEDREASIKLLDGKISEKVSEGDFSTYREQTAKKISEKVSEGDFSTLVEKNAKSVLIAIRDETEMNVIFDKEGQTIKNGALVVKDSSGNAIMRFNKNGSAGVQDLQIVDTDKGSAFHRTLMHMPHLDCQNLCPKLLVLKSYKNIYIGDGYNLNDYIDKRCYKMLKDQGLI</sequence>
<evidence type="ECO:0000313" key="3">
    <source>
        <dbReference type="EMBL" id="NFA44538.1"/>
    </source>
</evidence>
<dbReference type="NCBIfam" id="TIGR01665">
    <property type="entry name" value="put_anti_recept"/>
    <property type="match status" value="1"/>
</dbReference>
<keyword evidence="1" id="KW-0175">Coiled coil</keyword>
<feature type="domain" description="Tail spike" evidence="2">
    <location>
        <begin position="99"/>
        <end position="372"/>
    </location>
</feature>
<feature type="coiled-coil region" evidence="1">
    <location>
        <begin position="365"/>
        <end position="399"/>
    </location>
</feature>
<comment type="caution">
    <text evidence="3">The sequence shown here is derived from an EMBL/GenBank/DDBJ whole genome shotgun (WGS) entry which is preliminary data.</text>
</comment>
<gene>
    <name evidence="3" type="ORF">EXM65_18785</name>
</gene>
<proteinExistence type="predicted"/>
<dbReference type="InterPro" id="IPR010572">
    <property type="entry name" value="Tail_dom"/>
</dbReference>
<accession>A0A6M0SU50</accession>
<name>A0A6M0SU50_CLOBO</name>
<evidence type="ECO:0000313" key="4">
    <source>
        <dbReference type="Proteomes" id="UP000472355"/>
    </source>
</evidence>
<protein>
    <submittedName>
        <fullName evidence="3">Endopeptidase</fullName>
    </submittedName>
</protein>
<dbReference type="Pfam" id="PF06605">
    <property type="entry name" value="Prophage_tail"/>
    <property type="match status" value="1"/>
</dbReference>
<evidence type="ECO:0000256" key="1">
    <source>
        <dbReference type="SAM" id="Coils"/>
    </source>
</evidence>